<keyword evidence="8" id="KW-1185">Reference proteome</keyword>
<organism evidence="7 8">
    <name type="scientific">Mesosutterella porci</name>
    <dbReference type="NCBI Taxonomy" id="2915351"/>
    <lineage>
        <taxon>Bacteria</taxon>
        <taxon>Pseudomonadati</taxon>
        <taxon>Pseudomonadota</taxon>
        <taxon>Betaproteobacteria</taxon>
        <taxon>Burkholderiales</taxon>
        <taxon>Sutterellaceae</taxon>
        <taxon>Mesosutterella</taxon>
    </lineage>
</organism>
<dbReference type="PANTHER" id="PTHR32347:SF29">
    <property type="entry name" value="UPF0194 MEMBRANE PROTEIN YBHG"/>
    <property type="match status" value="1"/>
</dbReference>
<dbReference type="InterPro" id="IPR050465">
    <property type="entry name" value="UPF0194_transport"/>
</dbReference>
<dbReference type="Proteomes" id="UP001297600">
    <property type="component" value="Unassembled WGS sequence"/>
</dbReference>
<accession>A0ABS9MRJ4</accession>
<dbReference type="InterPro" id="IPR058636">
    <property type="entry name" value="Beta-barrel_YknX"/>
</dbReference>
<dbReference type="Gene3D" id="1.10.287.470">
    <property type="entry name" value="Helix hairpin bin"/>
    <property type="match status" value="1"/>
</dbReference>
<dbReference type="Gene3D" id="2.40.50.100">
    <property type="match status" value="1"/>
</dbReference>
<dbReference type="Pfam" id="PF25881">
    <property type="entry name" value="HH_YBHG"/>
    <property type="match status" value="1"/>
</dbReference>
<dbReference type="EMBL" id="JAKNCT010000006">
    <property type="protein sequence ID" value="MCG5030997.1"/>
    <property type="molecule type" value="Genomic_DNA"/>
</dbReference>
<evidence type="ECO:0000313" key="7">
    <source>
        <dbReference type="EMBL" id="MCG5030997.1"/>
    </source>
</evidence>
<reference evidence="7 8" key="1">
    <citation type="submission" date="2022-02" db="EMBL/GenBank/DDBJ databases">
        <title>Mesosutterella porci, a novel member of the family Sutterellaceae from pig feces.</title>
        <authorList>
            <person name="Wylensek D."/>
            <person name="Clavel T."/>
        </authorList>
    </citation>
    <scope>NUCLEOTIDE SEQUENCE [LARGE SCALE GENOMIC DNA]</scope>
    <source>
        <strain evidence="8">oilRF-744-wt-GAM-9</strain>
    </source>
</reference>
<evidence type="ECO:0000256" key="1">
    <source>
        <dbReference type="ARBA" id="ARBA00004196"/>
    </source>
</evidence>
<dbReference type="Pfam" id="PF25990">
    <property type="entry name" value="Beta-barrel_YknX"/>
    <property type="match status" value="1"/>
</dbReference>
<proteinExistence type="predicted"/>
<feature type="coiled-coil region" evidence="3">
    <location>
        <begin position="111"/>
        <end position="138"/>
    </location>
</feature>
<dbReference type="PANTHER" id="PTHR32347">
    <property type="entry name" value="EFFLUX SYSTEM COMPONENT YKNX-RELATED"/>
    <property type="match status" value="1"/>
</dbReference>
<evidence type="ECO:0000256" key="4">
    <source>
        <dbReference type="SAM" id="SignalP"/>
    </source>
</evidence>
<evidence type="ECO:0000256" key="3">
    <source>
        <dbReference type="SAM" id="Coils"/>
    </source>
</evidence>
<feature type="signal peptide" evidence="4">
    <location>
        <begin position="1"/>
        <end position="19"/>
    </location>
</feature>
<name>A0ABS9MRJ4_9BURK</name>
<sequence>MNKKILIAATVLAAAAAAAGYGVHEKFFQKASDEIVLYGNVDIRQVSLAFEEVGRISELRAEEGDQVKKGQVLAVLDTRTLELEAEQASAQVRAGEQAHLSLRNGSRPQEIAQARAQYRAAQAEAERASLDLKRAEALWNTPQGHAVSRQSYDQAVSAERVARQNELQAKEALQLKVIGPRVEDIRESEASLEASKANLAVLRHRIELGTLRAPQNAVVRSRLLEKGDMASASSPVFTLALTDPKWVRAYLSEKDLGRVKPGDPAEITTDSNPGEKVPGRVGFISSVAEFTPKNVQTEELRTSLVYEVRILFDDPDSKLRLGQPATVRLHPAAGAASGATAGGV</sequence>
<dbReference type="Gene3D" id="2.40.30.170">
    <property type="match status" value="1"/>
</dbReference>
<comment type="subcellular location">
    <subcellularLocation>
        <location evidence="1">Cell envelope</location>
    </subcellularLocation>
</comment>
<gene>
    <name evidence="7" type="ORF">MAF45_05990</name>
</gene>
<evidence type="ECO:0000259" key="5">
    <source>
        <dbReference type="Pfam" id="PF25881"/>
    </source>
</evidence>
<dbReference type="InterPro" id="IPR059052">
    <property type="entry name" value="HH_YbhG-like"/>
</dbReference>
<feature type="domain" description="YbhG-like alpha-helical hairpin" evidence="5">
    <location>
        <begin position="77"/>
        <end position="206"/>
    </location>
</feature>
<feature type="domain" description="YknX-like beta-barrel" evidence="6">
    <location>
        <begin position="247"/>
        <end position="327"/>
    </location>
</feature>
<dbReference type="RefSeq" id="WP_237978650.1">
    <property type="nucleotide sequence ID" value="NZ_JAKNCT010000006.1"/>
</dbReference>
<evidence type="ECO:0000259" key="6">
    <source>
        <dbReference type="Pfam" id="PF25990"/>
    </source>
</evidence>
<keyword evidence="2 3" id="KW-0175">Coiled coil</keyword>
<evidence type="ECO:0000313" key="8">
    <source>
        <dbReference type="Proteomes" id="UP001297600"/>
    </source>
</evidence>
<feature type="chain" id="PRO_5046230725" evidence="4">
    <location>
        <begin position="20"/>
        <end position="344"/>
    </location>
</feature>
<comment type="caution">
    <text evidence="7">The sequence shown here is derived from an EMBL/GenBank/DDBJ whole genome shotgun (WGS) entry which is preliminary data.</text>
</comment>
<keyword evidence="4" id="KW-0732">Signal</keyword>
<dbReference type="SUPFAM" id="SSF111369">
    <property type="entry name" value="HlyD-like secretion proteins"/>
    <property type="match status" value="2"/>
</dbReference>
<evidence type="ECO:0000256" key="2">
    <source>
        <dbReference type="ARBA" id="ARBA00023054"/>
    </source>
</evidence>
<protein>
    <submittedName>
        <fullName evidence="7">HlyD family efflux transporter periplasmic adaptor subunit</fullName>
    </submittedName>
</protein>